<dbReference type="Pfam" id="PF14745">
    <property type="entry name" value="WASH-4_N"/>
    <property type="match status" value="1"/>
</dbReference>
<dbReference type="InterPro" id="IPR028283">
    <property type="entry name" value="WASH-7_C"/>
</dbReference>
<feature type="domain" description="WASH complex subunit 4 N-terminal" evidence="2">
    <location>
        <begin position="39"/>
        <end position="601"/>
    </location>
</feature>
<dbReference type="Pfam" id="PF14746">
    <property type="entry name" value="WASH-7_C"/>
    <property type="match status" value="1"/>
</dbReference>
<dbReference type="PANTHER" id="PTHR31409">
    <property type="entry name" value="WASH COMPLEX SUBUNIT 4"/>
    <property type="match status" value="1"/>
</dbReference>
<organism evidence="4">
    <name type="scientific">Mucochytrium quahogii</name>
    <dbReference type="NCBI Taxonomy" id="96639"/>
    <lineage>
        <taxon>Eukaryota</taxon>
        <taxon>Sar</taxon>
        <taxon>Stramenopiles</taxon>
        <taxon>Bigyra</taxon>
        <taxon>Labyrinthulomycetes</taxon>
        <taxon>Thraustochytrida</taxon>
        <taxon>Thraustochytriidae</taxon>
        <taxon>Mucochytrium</taxon>
    </lineage>
</organism>
<gene>
    <name evidence="4" type="ORF">QSP1433_LOCUS970</name>
</gene>
<feature type="domain" description="WASH complex subunit 7 C-terminal" evidence="3">
    <location>
        <begin position="976"/>
        <end position="1141"/>
    </location>
</feature>
<feature type="domain" description="WASH complex subunit 7 central" evidence="1">
    <location>
        <begin position="602"/>
        <end position="952"/>
    </location>
</feature>
<evidence type="ECO:0008006" key="5">
    <source>
        <dbReference type="Google" id="ProtNLM"/>
    </source>
</evidence>
<evidence type="ECO:0000259" key="2">
    <source>
        <dbReference type="Pfam" id="PF14745"/>
    </source>
</evidence>
<dbReference type="EMBL" id="HBHK01001600">
    <property type="protein sequence ID" value="CAD9664292.1"/>
    <property type="molecule type" value="Transcribed_RNA"/>
</dbReference>
<sequence length="1142" mass="129861">MADTPHDFEDQPQDPLLELIVTHRERLRRQPAAQCGHARTVVATKIDTEERVNVEDLVNSGNELFDKVVTVFAALCTEVHQLELTAREIHYPALAIFGETTRDCGNKFKLTLEGQDPISVFGNGIKTLQEAQRFCERCMFVVSDILKQLGALYNAKEKLYQTTFSTVHLLAVWNSLGDVLAILVTIDSIVSSNSLIKLYWTTFRNALFPDDDDDSDREADPALRPLEQMFFVLERTILSASCFQNCTDMPSDCSDNSVLMEEMLEYIKLRMKDLAAEWKAASKETEIFPHYNCEQGIVGLVGTFVLYYKLLPGGMYPDGTVLKSLWQLQSIVPAVSLYGRSTWLMDSFIRSNMDIPAQISKTLSPKDPAANRREYVTRFVSSLSQRVPSYTRHVTLWSIEMEDRIKIGPKCSKQNCANYIKLVIHGLAIAHRIKRVVEKTLSLHMAEKIPMTRKVVTQHFAVCIELLKTIEDICAKKLTLLAQFSPIVLSDTKEEISQDLEKWRTRLETRKSKSLGTKNFTGIFLDLDSALSILRNTLEGSQAISFERACTMSIVLSVLECKGTGSALSNVEELVRVEKNLNKIALVSTWQSKIKSACDCSFLYWESQVFFPLILSDIFSNPGKANRIQWVTKAYCDSQRLLRANVCSNGDLVGIFGKGICRTIAENITQPLCRSVEDALRLHQHSVHMKFMVETSLPKTGDIHANLQAFIDLPPIEVFGDLVSIKGAVVAYLEQQFYDMTVLALHDWKTYAEMREIALENYGLQLSPSGLPQGTLDTGLDVLQIMRRISVFVSLYNYNLNQQFFIERKPDRGAKHLKTISVQSISNSVGTHGLGIMNTCVNFTYQYLAKAFEVFSEFLFDENIKSYLSKERRWFSKHAQDPEISHRYPFVHAFKYNKEIRRLGEPSPGMTYLTKFREHITKIGNALGYVRMVRSAGMHWVSNAIQFIPDLDNVPEFERETTNDVEDADFASIENKARKNLQSTITDLSAKFNEETDYLKVLVEVFQQVMSNAQGTEHLENFFMIIPSLSVNFVQASLAAKDQLARSRMGHEAYFTDDGLATGIAYILSILNQNSQFKSLQWFESIDHSFSAEVAKSEKQLEQMVSPDKTEEVKRRAKRMNDFRHEYELFKFALTDAQVFFS</sequence>
<accession>A0A7S2RAE2</accession>
<dbReference type="GO" id="GO:0007032">
    <property type="term" value="P:endosome organization"/>
    <property type="evidence" value="ECO:0007669"/>
    <property type="project" value="TreeGrafter"/>
</dbReference>
<evidence type="ECO:0000259" key="1">
    <source>
        <dbReference type="Pfam" id="PF14744"/>
    </source>
</evidence>
<name>A0A7S2RAE2_9STRA</name>
<proteinExistence type="predicted"/>
<dbReference type="AlphaFoldDB" id="A0A7S2RAE2"/>
<dbReference type="InterPro" id="IPR027307">
    <property type="entry name" value="WASH7"/>
</dbReference>
<dbReference type="Pfam" id="PF14744">
    <property type="entry name" value="WASH-7_mid"/>
    <property type="match status" value="1"/>
</dbReference>
<evidence type="ECO:0000313" key="4">
    <source>
        <dbReference type="EMBL" id="CAD9664292.1"/>
    </source>
</evidence>
<dbReference type="PANTHER" id="PTHR31409:SF0">
    <property type="entry name" value="WASH COMPLEX SUBUNIT 4"/>
    <property type="match status" value="1"/>
</dbReference>
<reference evidence="4" key="1">
    <citation type="submission" date="2021-01" db="EMBL/GenBank/DDBJ databases">
        <authorList>
            <person name="Corre E."/>
            <person name="Pelletier E."/>
            <person name="Niang G."/>
            <person name="Scheremetjew M."/>
            <person name="Finn R."/>
            <person name="Kale V."/>
            <person name="Holt S."/>
            <person name="Cochrane G."/>
            <person name="Meng A."/>
            <person name="Brown T."/>
            <person name="Cohen L."/>
        </authorList>
    </citation>
    <scope>NUCLEOTIDE SEQUENCE</scope>
    <source>
        <strain evidence="4">NY070348D</strain>
    </source>
</reference>
<protein>
    <recommendedName>
        <fullName evidence="5">WASH complex subunit 4</fullName>
    </recommendedName>
</protein>
<dbReference type="GO" id="GO:0005768">
    <property type="term" value="C:endosome"/>
    <property type="evidence" value="ECO:0007669"/>
    <property type="project" value="TreeGrafter"/>
</dbReference>
<dbReference type="InterPro" id="IPR028282">
    <property type="entry name" value="WASH-7_central"/>
</dbReference>
<dbReference type="GO" id="GO:0071203">
    <property type="term" value="C:WASH complex"/>
    <property type="evidence" value="ECO:0007669"/>
    <property type="project" value="InterPro"/>
</dbReference>
<evidence type="ECO:0000259" key="3">
    <source>
        <dbReference type="Pfam" id="PF14746"/>
    </source>
</evidence>
<dbReference type="GO" id="GO:0016197">
    <property type="term" value="P:endosomal transport"/>
    <property type="evidence" value="ECO:0007669"/>
    <property type="project" value="TreeGrafter"/>
</dbReference>
<dbReference type="InterPro" id="IPR028191">
    <property type="entry name" value="WASH-4_N"/>
</dbReference>